<evidence type="ECO:0000313" key="7">
    <source>
        <dbReference type="EMBL" id="SMO76520.1"/>
    </source>
</evidence>
<evidence type="ECO:0000259" key="6">
    <source>
        <dbReference type="SMART" id="SM00478"/>
    </source>
</evidence>
<dbReference type="EMBL" id="FXTI01000007">
    <property type="protein sequence ID" value="SMO76520.1"/>
    <property type="molecule type" value="Genomic_DNA"/>
</dbReference>
<dbReference type="SMART" id="SM00478">
    <property type="entry name" value="ENDO3c"/>
    <property type="match status" value="1"/>
</dbReference>
<dbReference type="GO" id="GO:0006285">
    <property type="term" value="P:base-excision repair, AP site formation"/>
    <property type="evidence" value="ECO:0007669"/>
    <property type="project" value="TreeGrafter"/>
</dbReference>
<dbReference type="GO" id="GO:0006307">
    <property type="term" value="P:DNA alkylation repair"/>
    <property type="evidence" value="ECO:0007669"/>
    <property type="project" value="TreeGrafter"/>
</dbReference>
<proteinExistence type="inferred from homology"/>
<evidence type="ECO:0000256" key="1">
    <source>
        <dbReference type="ARBA" id="ARBA00000086"/>
    </source>
</evidence>
<dbReference type="InterPro" id="IPR051912">
    <property type="entry name" value="Alkylbase_DNA_Glycosylase/TA"/>
</dbReference>
<dbReference type="InterPro" id="IPR023170">
    <property type="entry name" value="HhH_base_excis_C"/>
</dbReference>
<dbReference type="InterPro" id="IPR003265">
    <property type="entry name" value="HhH-GPD_domain"/>
</dbReference>
<evidence type="ECO:0000256" key="2">
    <source>
        <dbReference type="ARBA" id="ARBA00010817"/>
    </source>
</evidence>
<dbReference type="CDD" id="cd00056">
    <property type="entry name" value="ENDO3c"/>
    <property type="match status" value="1"/>
</dbReference>
<keyword evidence="5" id="KW-0234">DNA repair</keyword>
<dbReference type="SUPFAM" id="SSF48150">
    <property type="entry name" value="DNA-glycosylase"/>
    <property type="match status" value="1"/>
</dbReference>
<dbReference type="InterPro" id="IPR011257">
    <property type="entry name" value="DNA_glycosylase"/>
</dbReference>
<name>A0A521E065_9BACL</name>
<dbReference type="GO" id="GO:0005737">
    <property type="term" value="C:cytoplasm"/>
    <property type="evidence" value="ECO:0007669"/>
    <property type="project" value="TreeGrafter"/>
</dbReference>
<organism evidence="7 8">
    <name type="scientific">Melghirimyces algeriensis</name>
    <dbReference type="NCBI Taxonomy" id="910412"/>
    <lineage>
        <taxon>Bacteria</taxon>
        <taxon>Bacillati</taxon>
        <taxon>Bacillota</taxon>
        <taxon>Bacilli</taxon>
        <taxon>Bacillales</taxon>
        <taxon>Thermoactinomycetaceae</taxon>
        <taxon>Melghirimyces</taxon>
    </lineage>
</organism>
<dbReference type="GO" id="GO:0032993">
    <property type="term" value="C:protein-DNA complex"/>
    <property type="evidence" value="ECO:0007669"/>
    <property type="project" value="TreeGrafter"/>
</dbReference>
<gene>
    <name evidence="7" type="ORF">SAMN06264849_10761</name>
</gene>
<dbReference type="AlphaFoldDB" id="A0A521E065"/>
<dbReference type="FunFam" id="1.10.340.30:FF:000004">
    <property type="entry name" value="DNA-3-methyladenine glycosylase II"/>
    <property type="match status" value="1"/>
</dbReference>
<protein>
    <recommendedName>
        <fullName evidence="3">DNA-3-methyladenine glycosylase II</fullName>
        <ecNumber evidence="3">3.2.2.21</ecNumber>
    </recommendedName>
</protein>
<feature type="domain" description="HhH-GPD" evidence="6">
    <location>
        <begin position="128"/>
        <end position="292"/>
    </location>
</feature>
<accession>A0A521E065</accession>
<dbReference type="Gene3D" id="1.10.340.30">
    <property type="entry name" value="Hypothetical protein, domain 2"/>
    <property type="match status" value="1"/>
</dbReference>
<dbReference type="EC" id="3.2.2.21" evidence="3"/>
<sequence length="294" mass="34381">MVEWHFSPKEPYSFEATIRRLVRFDKMLYRYRNGLLYRTLWLKDRPVTICLEWEAGQIRVQAEESLSEQECEILKGTIRRMFSLDVELQPFYDCMKKEPDLAPIIESRRGLHLVLDPTLYECLIKTIISQQLNLSFAGKLVHRLVKFAGDSLVFQGEELPVFPAPDQVARLNVEDLQKLSFNRRKAEYVIDLSRDIVEGKLDLDSLKQLPNEEVIERLVALRGVGRWTVECILLFGMGRTNLLPAADIGLRNALKKVYGLNHQPTEAEVRQWGERWSPWRSYVTFYLWDYLSNG</sequence>
<dbReference type="Gene3D" id="3.30.310.20">
    <property type="entry name" value="DNA-3-methyladenine glycosylase AlkA, N-terminal domain"/>
    <property type="match status" value="1"/>
</dbReference>
<dbReference type="GO" id="GO:0043916">
    <property type="term" value="F:DNA-7-methylguanine glycosylase activity"/>
    <property type="evidence" value="ECO:0007669"/>
    <property type="project" value="TreeGrafter"/>
</dbReference>
<keyword evidence="8" id="KW-1185">Reference proteome</keyword>
<dbReference type="GO" id="GO:0032131">
    <property type="term" value="F:alkylated DNA binding"/>
    <property type="evidence" value="ECO:0007669"/>
    <property type="project" value="TreeGrafter"/>
</dbReference>
<dbReference type="InterPro" id="IPR037046">
    <property type="entry name" value="AlkA_N_sf"/>
</dbReference>
<comment type="similarity">
    <text evidence="2">Belongs to the alkylbase DNA glycosidase AlkA family.</text>
</comment>
<dbReference type="Proteomes" id="UP000315636">
    <property type="component" value="Unassembled WGS sequence"/>
</dbReference>
<reference evidence="7 8" key="1">
    <citation type="submission" date="2017-05" db="EMBL/GenBank/DDBJ databases">
        <authorList>
            <person name="Varghese N."/>
            <person name="Submissions S."/>
        </authorList>
    </citation>
    <scope>NUCLEOTIDE SEQUENCE [LARGE SCALE GENOMIC DNA]</scope>
    <source>
        <strain evidence="7 8">DSM 45474</strain>
    </source>
</reference>
<evidence type="ECO:0000313" key="8">
    <source>
        <dbReference type="Proteomes" id="UP000315636"/>
    </source>
</evidence>
<comment type="catalytic activity">
    <reaction evidence="1">
        <text>Hydrolysis of alkylated DNA, releasing 3-methyladenine, 3-methylguanine, 7-methylguanine and 7-methyladenine.</text>
        <dbReference type="EC" id="3.2.2.21"/>
    </reaction>
</comment>
<evidence type="ECO:0000256" key="5">
    <source>
        <dbReference type="ARBA" id="ARBA00023204"/>
    </source>
</evidence>
<evidence type="ECO:0000256" key="4">
    <source>
        <dbReference type="ARBA" id="ARBA00022763"/>
    </source>
</evidence>
<keyword evidence="4" id="KW-0227">DNA damage</keyword>
<dbReference type="GO" id="GO:0008725">
    <property type="term" value="F:DNA-3-methyladenine glycosylase activity"/>
    <property type="evidence" value="ECO:0007669"/>
    <property type="project" value="TreeGrafter"/>
</dbReference>
<dbReference type="PANTHER" id="PTHR43003:SF5">
    <property type="entry name" value="DNA-3-METHYLADENINE GLYCOSYLASE"/>
    <property type="match status" value="1"/>
</dbReference>
<dbReference type="PANTHER" id="PTHR43003">
    <property type="entry name" value="DNA-3-METHYLADENINE GLYCOSYLASE"/>
    <property type="match status" value="1"/>
</dbReference>
<dbReference type="Gene3D" id="1.10.1670.10">
    <property type="entry name" value="Helix-hairpin-Helix base-excision DNA repair enzymes (C-terminal)"/>
    <property type="match status" value="1"/>
</dbReference>
<evidence type="ECO:0000256" key="3">
    <source>
        <dbReference type="ARBA" id="ARBA00012000"/>
    </source>
</evidence>
<dbReference type="Pfam" id="PF00730">
    <property type="entry name" value="HhH-GPD"/>
    <property type="match status" value="1"/>
</dbReference>